<reference evidence="1" key="1">
    <citation type="submission" date="2023-11" db="EMBL/GenBank/DDBJ databases">
        <authorList>
            <person name="Poullet M."/>
        </authorList>
    </citation>
    <scope>NUCLEOTIDE SEQUENCE</scope>
    <source>
        <strain evidence="1">E1834</strain>
    </source>
</reference>
<organism evidence="1 2">
    <name type="scientific">Meloidogyne enterolobii</name>
    <name type="common">Root-knot nematode worm</name>
    <name type="synonym">Meloidogyne mayaguensis</name>
    <dbReference type="NCBI Taxonomy" id="390850"/>
    <lineage>
        <taxon>Eukaryota</taxon>
        <taxon>Metazoa</taxon>
        <taxon>Ecdysozoa</taxon>
        <taxon>Nematoda</taxon>
        <taxon>Chromadorea</taxon>
        <taxon>Rhabditida</taxon>
        <taxon>Tylenchina</taxon>
        <taxon>Tylenchomorpha</taxon>
        <taxon>Tylenchoidea</taxon>
        <taxon>Meloidogynidae</taxon>
        <taxon>Meloidogyninae</taxon>
        <taxon>Meloidogyne</taxon>
    </lineage>
</organism>
<comment type="caution">
    <text evidence="1">The sequence shown here is derived from an EMBL/GenBank/DDBJ whole genome shotgun (WGS) entry which is preliminary data.</text>
</comment>
<evidence type="ECO:0000313" key="2">
    <source>
        <dbReference type="Proteomes" id="UP001497535"/>
    </source>
</evidence>
<keyword evidence="2" id="KW-1185">Reference proteome</keyword>
<protein>
    <submittedName>
        <fullName evidence="1">Uncharacterized protein</fullName>
    </submittedName>
</protein>
<dbReference type="Proteomes" id="UP001497535">
    <property type="component" value="Unassembled WGS sequence"/>
</dbReference>
<evidence type="ECO:0000313" key="1">
    <source>
        <dbReference type="EMBL" id="CAK5084830.1"/>
    </source>
</evidence>
<sequence>MELIINSNFPGVNKDIFPQGLLCDNIMVLEVLLQLIRRGKRYGICFGKLITSMFFKNKLSCLSSWFSNDMWRSQCNSWINYC</sequence>
<dbReference type="EMBL" id="CAVMJV010000054">
    <property type="protein sequence ID" value="CAK5084830.1"/>
    <property type="molecule type" value="Genomic_DNA"/>
</dbReference>
<proteinExistence type="predicted"/>
<accession>A0ACB1A0M9</accession>
<name>A0ACB1A0M9_MELEN</name>
<gene>
    <name evidence="1" type="ORF">MENTE1834_LOCUS32239</name>
</gene>